<organism evidence="11 12">
    <name type="scientific">Priestia koreensis</name>
    <dbReference type="NCBI Taxonomy" id="284581"/>
    <lineage>
        <taxon>Bacteria</taxon>
        <taxon>Bacillati</taxon>
        <taxon>Bacillota</taxon>
        <taxon>Bacilli</taxon>
        <taxon>Bacillales</taxon>
        <taxon>Bacillaceae</taxon>
        <taxon>Priestia</taxon>
    </lineage>
</organism>
<dbReference type="Pfam" id="PF00072">
    <property type="entry name" value="Response_reg"/>
    <property type="match status" value="1"/>
</dbReference>
<dbReference type="AlphaFoldDB" id="A0A0M0KNM9"/>
<evidence type="ECO:0000256" key="1">
    <source>
        <dbReference type="ARBA" id="ARBA00004496"/>
    </source>
</evidence>
<evidence type="ECO:0000256" key="3">
    <source>
        <dbReference type="ARBA" id="ARBA00023012"/>
    </source>
</evidence>
<feature type="modified residue" description="4-aspartylphosphate" evidence="7">
    <location>
        <position position="52"/>
    </location>
</feature>
<feature type="domain" description="OmpR/PhoB-type" evidence="10">
    <location>
        <begin position="127"/>
        <end position="223"/>
    </location>
</feature>
<feature type="domain" description="Response regulatory" evidence="9">
    <location>
        <begin position="3"/>
        <end position="116"/>
    </location>
</feature>
<dbReference type="SMART" id="SM00862">
    <property type="entry name" value="Trans_reg_C"/>
    <property type="match status" value="1"/>
</dbReference>
<evidence type="ECO:0000313" key="12">
    <source>
        <dbReference type="Proteomes" id="UP000037558"/>
    </source>
</evidence>
<evidence type="ECO:0000256" key="4">
    <source>
        <dbReference type="ARBA" id="ARBA00023015"/>
    </source>
</evidence>
<evidence type="ECO:0000313" key="11">
    <source>
        <dbReference type="EMBL" id="KOO40420.1"/>
    </source>
</evidence>
<dbReference type="EMBL" id="LILC01000033">
    <property type="protein sequence ID" value="KOO40420.1"/>
    <property type="molecule type" value="Genomic_DNA"/>
</dbReference>
<dbReference type="Gene3D" id="1.10.10.10">
    <property type="entry name" value="Winged helix-like DNA-binding domain superfamily/Winged helix DNA-binding domain"/>
    <property type="match status" value="1"/>
</dbReference>
<gene>
    <name evidence="11" type="ORF">AMD01_20975</name>
</gene>
<accession>A0A0M0KNM9</accession>
<dbReference type="Gene3D" id="6.10.250.690">
    <property type="match status" value="1"/>
</dbReference>
<dbReference type="InterPro" id="IPR036388">
    <property type="entry name" value="WH-like_DNA-bd_sf"/>
</dbReference>
<dbReference type="Pfam" id="PF00486">
    <property type="entry name" value="Trans_reg_C"/>
    <property type="match status" value="1"/>
</dbReference>
<keyword evidence="5 8" id="KW-0238">DNA-binding</keyword>
<keyword evidence="4" id="KW-0805">Transcription regulation</keyword>
<dbReference type="CDD" id="cd00383">
    <property type="entry name" value="trans_reg_C"/>
    <property type="match status" value="1"/>
</dbReference>
<evidence type="ECO:0000256" key="8">
    <source>
        <dbReference type="PROSITE-ProRule" id="PRU01091"/>
    </source>
</evidence>
<name>A0A0M0KNM9_9BACI</name>
<dbReference type="InterPro" id="IPR011006">
    <property type="entry name" value="CheY-like_superfamily"/>
</dbReference>
<reference evidence="12" key="1">
    <citation type="submission" date="2015-08" db="EMBL/GenBank/DDBJ databases">
        <title>Fjat-14210 dsm16467.</title>
        <authorList>
            <person name="Liu B."/>
            <person name="Wang J."/>
            <person name="Zhu Y."/>
            <person name="Liu G."/>
            <person name="Chen Q."/>
            <person name="Chen Z."/>
            <person name="Lan J."/>
            <person name="Che J."/>
            <person name="Ge C."/>
            <person name="Shi H."/>
            <person name="Pan Z."/>
            <person name="Liu X."/>
        </authorList>
    </citation>
    <scope>NUCLEOTIDE SEQUENCE [LARGE SCALE GENOMIC DNA]</scope>
    <source>
        <strain evidence="12">DSM 16467</strain>
    </source>
</reference>
<dbReference type="SMART" id="SM00448">
    <property type="entry name" value="REC"/>
    <property type="match status" value="1"/>
</dbReference>
<dbReference type="FunFam" id="3.40.50.2300:FF:000001">
    <property type="entry name" value="DNA-binding response regulator PhoB"/>
    <property type="match status" value="1"/>
</dbReference>
<comment type="caution">
    <text evidence="11">The sequence shown here is derived from an EMBL/GenBank/DDBJ whole genome shotgun (WGS) entry which is preliminary data.</text>
</comment>
<dbReference type="SUPFAM" id="SSF52172">
    <property type="entry name" value="CheY-like"/>
    <property type="match status" value="1"/>
</dbReference>
<dbReference type="InterPro" id="IPR001789">
    <property type="entry name" value="Sig_transdc_resp-reg_receiver"/>
</dbReference>
<evidence type="ECO:0000256" key="2">
    <source>
        <dbReference type="ARBA" id="ARBA00022553"/>
    </source>
</evidence>
<dbReference type="GO" id="GO:0000156">
    <property type="term" value="F:phosphorelay response regulator activity"/>
    <property type="evidence" value="ECO:0007669"/>
    <property type="project" value="TreeGrafter"/>
</dbReference>
<proteinExistence type="predicted"/>
<keyword evidence="6" id="KW-0804">Transcription</keyword>
<dbReference type="OrthoDB" id="9790442at2"/>
<evidence type="ECO:0000256" key="7">
    <source>
        <dbReference type="PROSITE-ProRule" id="PRU00169"/>
    </source>
</evidence>
<dbReference type="CDD" id="cd17574">
    <property type="entry name" value="REC_OmpR"/>
    <property type="match status" value="1"/>
</dbReference>
<evidence type="ECO:0000259" key="9">
    <source>
        <dbReference type="PROSITE" id="PS50110"/>
    </source>
</evidence>
<dbReference type="PATRIC" id="fig|284581.3.peg.2705"/>
<dbReference type="PANTHER" id="PTHR48111">
    <property type="entry name" value="REGULATOR OF RPOS"/>
    <property type="match status" value="1"/>
</dbReference>
<comment type="subcellular location">
    <subcellularLocation>
        <location evidence="1">Cytoplasm</location>
    </subcellularLocation>
</comment>
<evidence type="ECO:0000256" key="5">
    <source>
        <dbReference type="ARBA" id="ARBA00023125"/>
    </source>
</evidence>
<dbReference type="GO" id="GO:0000976">
    <property type="term" value="F:transcription cis-regulatory region binding"/>
    <property type="evidence" value="ECO:0007669"/>
    <property type="project" value="TreeGrafter"/>
</dbReference>
<dbReference type="SUPFAM" id="SSF46894">
    <property type="entry name" value="C-terminal effector domain of the bipartite response regulators"/>
    <property type="match status" value="1"/>
</dbReference>
<keyword evidence="12" id="KW-1185">Reference proteome</keyword>
<protein>
    <submittedName>
        <fullName evidence="11">PhoB family transcriptional regulator</fullName>
    </submittedName>
</protein>
<sequence>MKKILIIEDEESITEFLELELKHEGYEVEVAHSGRLGLEKALERDYDLILLDLMLPELSGVEVCRRVTSVKDTPIIMLTARDSVMDRVMGLDNGAEDYIPKPFSIEELFARMRVVFRRKEKTENQFDHKISFKDIELDTISRTVKKSNENIELTKREYDLLLFFLQNINRVLTREIIMDRIWGYDYYGETNVVDVYVRHLRSKINLESENYIDTIRGVGYVMR</sequence>
<dbReference type="InterPro" id="IPR001867">
    <property type="entry name" value="OmpR/PhoB-type_DNA-bd"/>
</dbReference>
<dbReference type="RefSeq" id="WP_053403415.1">
    <property type="nucleotide sequence ID" value="NZ_LILC01000033.1"/>
</dbReference>
<feature type="DNA-binding region" description="OmpR/PhoB-type" evidence="8">
    <location>
        <begin position="127"/>
        <end position="223"/>
    </location>
</feature>
<dbReference type="GO" id="GO:0006355">
    <property type="term" value="P:regulation of DNA-templated transcription"/>
    <property type="evidence" value="ECO:0007669"/>
    <property type="project" value="InterPro"/>
</dbReference>
<dbReference type="STRING" id="284581.AMD01_20975"/>
<dbReference type="GO" id="GO:0032993">
    <property type="term" value="C:protein-DNA complex"/>
    <property type="evidence" value="ECO:0007669"/>
    <property type="project" value="TreeGrafter"/>
</dbReference>
<evidence type="ECO:0000256" key="6">
    <source>
        <dbReference type="ARBA" id="ARBA00023163"/>
    </source>
</evidence>
<dbReference type="FunFam" id="1.10.10.10:FF:000005">
    <property type="entry name" value="Two-component system response regulator"/>
    <property type="match status" value="1"/>
</dbReference>
<dbReference type="PROSITE" id="PS50110">
    <property type="entry name" value="RESPONSE_REGULATORY"/>
    <property type="match status" value="1"/>
</dbReference>
<dbReference type="PANTHER" id="PTHR48111:SF22">
    <property type="entry name" value="REGULATOR OF RPOS"/>
    <property type="match status" value="1"/>
</dbReference>
<dbReference type="GO" id="GO:0005829">
    <property type="term" value="C:cytosol"/>
    <property type="evidence" value="ECO:0007669"/>
    <property type="project" value="TreeGrafter"/>
</dbReference>
<dbReference type="PROSITE" id="PS51755">
    <property type="entry name" value="OMPR_PHOB"/>
    <property type="match status" value="1"/>
</dbReference>
<evidence type="ECO:0000259" key="10">
    <source>
        <dbReference type="PROSITE" id="PS51755"/>
    </source>
</evidence>
<keyword evidence="2 7" id="KW-0597">Phosphoprotein</keyword>
<dbReference type="InterPro" id="IPR039420">
    <property type="entry name" value="WalR-like"/>
</dbReference>
<dbReference type="InterPro" id="IPR016032">
    <property type="entry name" value="Sig_transdc_resp-reg_C-effctor"/>
</dbReference>
<keyword evidence="3" id="KW-0902">Two-component regulatory system</keyword>
<dbReference type="Gene3D" id="3.40.50.2300">
    <property type="match status" value="1"/>
</dbReference>
<dbReference type="Proteomes" id="UP000037558">
    <property type="component" value="Unassembled WGS sequence"/>
</dbReference>